<dbReference type="SUPFAM" id="SSF52047">
    <property type="entry name" value="RNI-like"/>
    <property type="match status" value="1"/>
</dbReference>
<dbReference type="Pfam" id="PF00646">
    <property type="entry name" value="F-box"/>
    <property type="match status" value="1"/>
</dbReference>
<name>A0A2R6P410_ACTCC</name>
<dbReference type="Gramene" id="PSR85017">
    <property type="protein sequence ID" value="PSR85017"/>
    <property type="gene ID" value="CEY00_Acc32993"/>
</dbReference>
<dbReference type="Proteomes" id="UP000241394">
    <property type="component" value="Chromosome LG29"/>
</dbReference>
<comment type="caution">
    <text evidence="2">The sequence shown here is derived from an EMBL/GenBank/DDBJ whole genome shotgun (WGS) entry which is preliminary data.</text>
</comment>
<sequence>MCDSTSDIISHLPSNVLDKILMCLPMEETARTSVLSRKWRYIWAKLPQLVFDDRFCRGSLRKTKNELVMTIYEVLLLHRGPILKFALSLSQLENCSEIDRLIVFVSNNGIQDLTLHVWTGGLYILPSSLYSCLQLKRLNLRSCRFNFKPVPGFKGFSVLRCLELCRVCVTNDVLSSLISNCPLLEQLMLEEFINLNCLEIVAPNLRLLRCKGLFDSVCFKNTPRLAEVSINTVASTAGLAFSKTEMSTLGSAPVIEFLELGYYYVKSMAAGGVPKRLPITLSHLRYLKLYYICFGEVDEASFVLCLIRSSPNLEKITIESFFCETAAMDRVLELLEVQDWSDVSLNKLRKVEILKVSGTKPEMEFIKLLLAKSSVLERMLIEMNTKMVTDKGLGILKELITFRRASPQADVTFRNPNEDKV</sequence>
<evidence type="ECO:0000313" key="2">
    <source>
        <dbReference type="EMBL" id="PSR85017.1"/>
    </source>
</evidence>
<proteinExistence type="predicted"/>
<keyword evidence="3" id="KW-1185">Reference proteome</keyword>
<dbReference type="SUPFAM" id="SSF81383">
    <property type="entry name" value="F-box domain"/>
    <property type="match status" value="1"/>
</dbReference>
<reference evidence="2 3" key="1">
    <citation type="submission" date="2017-07" db="EMBL/GenBank/DDBJ databases">
        <title>An improved, manually edited Actinidia chinensis var. chinensis (kiwifruit) genome highlights the challenges associated with draft genomes and gene prediction in plants.</title>
        <authorList>
            <person name="Pilkington S."/>
            <person name="Crowhurst R."/>
            <person name="Hilario E."/>
            <person name="Nardozza S."/>
            <person name="Fraser L."/>
            <person name="Peng Y."/>
            <person name="Gunaseelan K."/>
            <person name="Simpson R."/>
            <person name="Tahir J."/>
            <person name="Deroles S."/>
            <person name="Templeton K."/>
            <person name="Luo Z."/>
            <person name="Davy M."/>
            <person name="Cheng C."/>
            <person name="Mcneilage M."/>
            <person name="Scaglione D."/>
            <person name="Liu Y."/>
            <person name="Zhang Q."/>
            <person name="Datson P."/>
            <person name="De Silva N."/>
            <person name="Gardiner S."/>
            <person name="Bassett H."/>
            <person name="Chagne D."/>
            <person name="Mccallum J."/>
            <person name="Dzierzon H."/>
            <person name="Deng C."/>
            <person name="Wang Y.-Y."/>
            <person name="Barron N."/>
            <person name="Manako K."/>
            <person name="Bowen J."/>
            <person name="Foster T."/>
            <person name="Erridge Z."/>
            <person name="Tiffin H."/>
            <person name="Waite C."/>
            <person name="Davies K."/>
            <person name="Grierson E."/>
            <person name="Laing W."/>
            <person name="Kirk R."/>
            <person name="Chen X."/>
            <person name="Wood M."/>
            <person name="Montefiori M."/>
            <person name="Brummell D."/>
            <person name="Schwinn K."/>
            <person name="Catanach A."/>
            <person name="Fullerton C."/>
            <person name="Li D."/>
            <person name="Meiyalaghan S."/>
            <person name="Nieuwenhuizen N."/>
            <person name="Read N."/>
            <person name="Prakash R."/>
            <person name="Hunter D."/>
            <person name="Zhang H."/>
            <person name="Mckenzie M."/>
            <person name="Knabel M."/>
            <person name="Harris A."/>
            <person name="Allan A."/>
            <person name="Chen A."/>
            <person name="Janssen B."/>
            <person name="Plunkett B."/>
            <person name="Dwamena C."/>
            <person name="Voogd C."/>
            <person name="Leif D."/>
            <person name="Lafferty D."/>
            <person name="Souleyre E."/>
            <person name="Varkonyi-Gasic E."/>
            <person name="Gambi F."/>
            <person name="Hanley J."/>
            <person name="Yao J.-L."/>
            <person name="Cheung J."/>
            <person name="David K."/>
            <person name="Warren B."/>
            <person name="Marsh K."/>
            <person name="Snowden K."/>
            <person name="Lin-Wang K."/>
            <person name="Brian L."/>
            <person name="Martinez-Sanchez M."/>
            <person name="Wang M."/>
            <person name="Ileperuma N."/>
            <person name="Macnee N."/>
            <person name="Campin R."/>
            <person name="Mcatee P."/>
            <person name="Drummond R."/>
            <person name="Espley R."/>
            <person name="Ireland H."/>
            <person name="Wu R."/>
            <person name="Atkinson R."/>
            <person name="Karunairetnam S."/>
            <person name="Bulley S."/>
            <person name="Chunkath S."/>
            <person name="Hanley Z."/>
            <person name="Storey R."/>
            <person name="Thrimawithana A."/>
            <person name="Thomson S."/>
            <person name="David C."/>
            <person name="Testolin R."/>
        </authorList>
    </citation>
    <scope>NUCLEOTIDE SEQUENCE [LARGE SCALE GENOMIC DNA]</scope>
    <source>
        <strain evidence="3">cv. Red5</strain>
        <tissue evidence="2">Young leaf</tissue>
    </source>
</reference>
<dbReference type="InterPro" id="IPR006566">
    <property type="entry name" value="FBD"/>
</dbReference>
<dbReference type="OrthoDB" id="1274461at2759"/>
<dbReference type="InParanoid" id="A0A2R6P410"/>
<protein>
    <submittedName>
        <fullName evidence="2">F-box/FBD/LRR-repeat protein</fullName>
    </submittedName>
</protein>
<dbReference type="PANTHER" id="PTHR31639:SF310">
    <property type="entry name" value="F-BOX DOMAIN-CONTAINING PROTEIN"/>
    <property type="match status" value="1"/>
</dbReference>
<dbReference type="Gene3D" id="3.80.10.10">
    <property type="entry name" value="Ribonuclease Inhibitor"/>
    <property type="match status" value="1"/>
</dbReference>
<dbReference type="PROSITE" id="PS50181">
    <property type="entry name" value="FBOX"/>
    <property type="match status" value="1"/>
</dbReference>
<dbReference type="Gene3D" id="1.20.1280.50">
    <property type="match status" value="1"/>
</dbReference>
<reference evidence="3" key="2">
    <citation type="journal article" date="2018" name="BMC Genomics">
        <title>A manually annotated Actinidia chinensis var. chinensis (kiwifruit) genome highlights the challenges associated with draft genomes and gene prediction in plants.</title>
        <authorList>
            <person name="Pilkington S.M."/>
            <person name="Crowhurst R."/>
            <person name="Hilario E."/>
            <person name="Nardozza S."/>
            <person name="Fraser L."/>
            <person name="Peng Y."/>
            <person name="Gunaseelan K."/>
            <person name="Simpson R."/>
            <person name="Tahir J."/>
            <person name="Deroles S.C."/>
            <person name="Templeton K."/>
            <person name="Luo Z."/>
            <person name="Davy M."/>
            <person name="Cheng C."/>
            <person name="McNeilage M."/>
            <person name="Scaglione D."/>
            <person name="Liu Y."/>
            <person name="Zhang Q."/>
            <person name="Datson P."/>
            <person name="De Silva N."/>
            <person name="Gardiner S.E."/>
            <person name="Bassett H."/>
            <person name="Chagne D."/>
            <person name="McCallum J."/>
            <person name="Dzierzon H."/>
            <person name="Deng C."/>
            <person name="Wang Y.Y."/>
            <person name="Barron L."/>
            <person name="Manako K."/>
            <person name="Bowen J."/>
            <person name="Foster T.M."/>
            <person name="Erridge Z.A."/>
            <person name="Tiffin H."/>
            <person name="Waite C.N."/>
            <person name="Davies K.M."/>
            <person name="Grierson E.P."/>
            <person name="Laing W.A."/>
            <person name="Kirk R."/>
            <person name="Chen X."/>
            <person name="Wood M."/>
            <person name="Montefiori M."/>
            <person name="Brummell D.A."/>
            <person name="Schwinn K.E."/>
            <person name="Catanach A."/>
            <person name="Fullerton C."/>
            <person name="Li D."/>
            <person name="Meiyalaghan S."/>
            <person name="Nieuwenhuizen N."/>
            <person name="Read N."/>
            <person name="Prakash R."/>
            <person name="Hunter D."/>
            <person name="Zhang H."/>
            <person name="McKenzie M."/>
            <person name="Knabel M."/>
            <person name="Harris A."/>
            <person name="Allan A.C."/>
            <person name="Gleave A."/>
            <person name="Chen A."/>
            <person name="Janssen B.J."/>
            <person name="Plunkett B."/>
            <person name="Ampomah-Dwamena C."/>
            <person name="Voogd C."/>
            <person name="Leif D."/>
            <person name="Lafferty D."/>
            <person name="Souleyre E.J.F."/>
            <person name="Varkonyi-Gasic E."/>
            <person name="Gambi F."/>
            <person name="Hanley J."/>
            <person name="Yao J.L."/>
            <person name="Cheung J."/>
            <person name="David K.M."/>
            <person name="Warren B."/>
            <person name="Marsh K."/>
            <person name="Snowden K.C."/>
            <person name="Lin-Wang K."/>
            <person name="Brian L."/>
            <person name="Martinez-Sanchez M."/>
            <person name="Wang M."/>
            <person name="Ileperuma N."/>
            <person name="Macnee N."/>
            <person name="Campin R."/>
            <person name="McAtee P."/>
            <person name="Drummond R.S.M."/>
            <person name="Espley R.V."/>
            <person name="Ireland H.S."/>
            <person name="Wu R."/>
            <person name="Atkinson R.G."/>
            <person name="Karunairetnam S."/>
            <person name="Bulley S."/>
            <person name="Chunkath S."/>
            <person name="Hanley Z."/>
            <person name="Storey R."/>
            <person name="Thrimawithana A.H."/>
            <person name="Thomson S."/>
            <person name="David C."/>
            <person name="Testolin R."/>
            <person name="Huang H."/>
            <person name="Hellens R.P."/>
            <person name="Schaffer R.J."/>
        </authorList>
    </citation>
    <scope>NUCLEOTIDE SEQUENCE [LARGE SCALE GENOMIC DNA]</scope>
    <source>
        <strain evidence="3">cv. Red5</strain>
    </source>
</reference>
<dbReference type="EMBL" id="NKQK01000029">
    <property type="protein sequence ID" value="PSR85017.1"/>
    <property type="molecule type" value="Genomic_DNA"/>
</dbReference>
<dbReference type="InterPro" id="IPR001810">
    <property type="entry name" value="F-box_dom"/>
</dbReference>
<dbReference type="PANTHER" id="PTHR31639">
    <property type="entry name" value="F-BOX PROTEIN-LIKE"/>
    <property type="match status" value="1"/>
</dbReference>
<dbReference type="STRING" id="1590841.A0A2R6P410"/>
<feature type="domain" description="F-box" evidence="1">
    <location>
        <begin position="6"/>
        <end position="54"/>
    </location>
</feature>
<dbReference type="InterPro" id="IPR032675">
    <property type="entry name" value="LRR_dom_sf"/>
</dbReference>
<evidence type="ECO:0000313" key="3">
    <source>
        <dbReference type="Proteomes" id="UP000241394"/>
    </source>
</evidence>
<evidence type="ECO:0000259" key="1">
    <source>
        <dbReference type="PROSITE" id="PS50181"/>
    </source>
</evidence>
<gene>
    <name evidence="2" type="ORF">CEY00_Acc32993</name>
</gene>
<dbReference type="AlphaFoldDB" id="A0A2R6P410"/>
<dbReference type="OMA" id="TITNHIQ"/>
<dbReference type="SMART" id="SM00579">
    <property type="entry name" value="FBD"/>
    <property type="match status" value="1"/>
</dbReference>
<organism evidence="2 3">
    <name type="scientific">Actinidia chinensis var. chinensis</name>
    <name type="common">Chinese soft-hair kiwi</name>
    <dbReference type="NCBI Taxonomy" id="1590841"/>
    <lineage>
        <taxon>Eukaryota</taxon>
        <taxon>Viridiplantae</taxon>
        <taxon>Streptophyta</taxon>
        <taxon>Embryophyta</taxon>
        <taxon>Tracheophyta</taxon>
        <taxon>Spermatophyta</taxon>
        <taxon>Magnoliopsida</taxon>
        <taxon>eudicotyledons</taxon>
        <taxon>Gunneridae</taxon>
        <taxon>Pentapetalae</taxon>
        <taxon>asterids</taxon>
        <taxon>Ericales</taxon>
        <taxon>Actinidiaceae</taxon>
        <taxon>Actinidia</taxon>
    </lineage>
</organism>
<dbReference type="InterPro" id="IPR036047">
    <property type="entry name" value="F-box-like_dom_sf"/>
</dbReference>
<dbReference type="InterPro" id="IPR055411">
    <property type="entry name" value="LRR_FXL15/At3g58940/PEG3-like"/>
</dbReference>
<dbReference type="Pfam" id="PF24758">
    <property type="entry name" value="LRR_At5g56370"/>
    <property type="match status" value="1"/>
</dbReference>
<accession>A0A2R6P410</accession>